<keyword evidence="5 11" id="KW-0001">2Fe-2S</keyword>
<dbReference type="PROSITE" id="PS51379">
    <property type="entry name" value="4FE4S_FER_2"/>
    <property type="match status" value="1"/>
</dbReference>
<comment type="catalytic activity">
    <reaction evidence="11">
        <text>a menaquinone + succinate = a menaquinol + fumarate</text>
        <dbReference type="Rhea" id="RHEA:27834"/>
        <dbReference type="Rhea" id="RHEA-COMP:9537"/>
        <dbReference type="Rhea" id="RHEA-COMP:9539"/>
        <dbReference type="ChEBI" id="CHEBI:16374"/>
        <dbReference type="ChEBI" id="CHEBI:18151"/>
        <dbReference type="ChEBI" id="CHEBI:29806"/>
        <dbReference type="ChEBI" id="CHEBI:30031"/>
        <dbReference type="EC" id="1.3.5.1"/>
    </reaction>
</comment>
<comment type="cofactor">
    <cofactor evidence="11">
        <name>[2Fe-2S] cluster</name>
        <dbReference type="ChEBI" id="CHEBI:190135"/>
    </cofactor>
    <text evidence="11">Binds 1 [2Fe-2S] cluster.</text>
</comment>
<dbReference type="Pfam" id="PF13183">
    <property type="entry name" value="Fer4_8"/>
    <property type="match status" value="1"/>
</dbReference>
<evidence type="ECO:0000256" key="8">
    <source>
        <dbReference type="ARBA" id="ARBA00023004"/>
    </source>
</evidence>
<dbReference type="Gene3D" id="3.10.20.30">
    <property type="match status" value="1"/>
</dbReference>
<gene>
    <name evidence="14" type="ORF">JOC27_001473</name>
</gene>
<dbReference type="PANTHER" id="PTHR11921:SF29">
    <property type="entry name" value="SUCCINATE DEHYDROGENASE [UBIQUINONE] IRON-SULFUR SUBUNIT, MITOCHONDRIAL"/>
    <property type="match status" value="1"/>
</dbReference>
<dbReference type="InterPro" id="IPR004489">
    <property type="entry name" value="Succ_DH/fum_Rdtase_Fe-S"/>
</dbReference>
<proteinExistence type="inferred from homology"/>
<keyword evidence="7 14" id="KW-0560">Oxidoreductase</keyword>
<dbReference type="CDD" id="cd00207">
    <property type="entry name" value="fer2"/>
    <property type="match status" value="1"/>
</dbReference>
<dbReference type="InterPro" id="IPR001041">
    <property type="entry name" value="2Fe-2S_ferredoxin-type"/>
</dbReference>
<dbReference type="NCBIfam" id="TIGR00384">
    <property type="entry name" value="dhsB"/>
    <property type="match status" value="1"/>
</dbReference>
<evidence type="ECO:0000259" key="13">
    <source>
        <dbReference type="PROSITE" id="PS51379"/>
    </source>
</evidence>
<dbReference type="InterPro" id="IPR012675">
    <property type="entry name" value="Beta-grasp_dom_sf"/>
</dbReference>
<keyword evidence="9 11" id="KW-0411">Iron-sulfur</keyword>
<dbReference type="InterPro" id="IPR050573">
    <property type="entry name" value="SDH/FRD_Iron-Sulfur"/>
</dbReference>
<dbReference type="InterPro" id="IPR036010">
    <property type="entry name" value="2Fe-2S_ferredoxin-like_sf"/>
</dbReference>
<evidence type="ECO:0000256" key="6">
    <source>
        <dbReference type="ARBA" id="ARBA00022723"/>
    </source>
</evidence>
<dbReference type="RefSeq" id="WP_205006475.1">
    <property type="nucleotide sequence ID" value="NZ_CBCRXA010000007.1"/>
</dbReference>
<comment type="cofactor">
    <cofactor evidence="11">
        <name>[3Fe-4S] cluster</name>
        <dbReference type="ChEBI" id="CHEBI:21137"/>
    </cofactor>
    <text evidence="11">Binds 1 [3Fe-4S] cluster.</text>
</comment>
<sequence length="318" mass="36206">MNSLTIKIKRYDGEKTWYQSYILPYEKGRTILWSLTTIRETLDSTLVYTSACQHGICGSCAIKVNGKSFLACQTPLDKVIETFQTTELIYEPLANFTVIRDLAVAWEPKMAKMKKIKPWLIPTEEGSEEKGFLQSNEDFHKIASSTDCILCGICASECNQLHVNESNFLEPFIWNRAYRYAVDSRDKSPEAHVGPAYENELWKCLHCMACVTNCPKHIDLTEEISSLRKMSIRMGETKNQGARHAFAFFNDVKNNGHLNEMMLPIKTDGVIKTAATKLPFALRMIKTGKINPLERPKKVDGIEGVQKIYDYAEEVENK</sequence>
<dbReference type="PROSITE" id="PS00198">
    <property type="entry name" value="4FE4S_FER_1"/>
    <property type="match status" value="1"/>
</dbReference>
<dbReference type="InterPro" id="IPR009051">
    <property type="entry name" value="Helical_ferredxn"/>
</dbReference>
<dbReference type="Proteomes" id="UP000823201">
    <property type="component" value="Unassembled WGS sequence"/>
</dbReference>
<evidence type="ECO:0000259" key="12">
    <source>
        <dbReference type="PROSITE" id="PS51085"/>
    </source>
</evidence>
<evidence type="ECO:0000256" key="10">
    <source>
        <dbReference type="ARBA" id="ARBA00023291"/>
    </source>
</evidence>
<dbReference type="EMBL" id="JAFBEV010000011">
    <property type="protein sequence ID" value="MBM7658021.1"/>
    <property type="molecule type" value="Genomic_DNA"/>
</dbReference>
<feature type="domain" description="4Fe-4S ferredoxin-type" evidence="13">
    <location>
        <begin position="194"/>
        <end position="223"/>
    </location>
</feature>
<comment type="pathway">
    <text evidence="1">Carbohydrate metabolism; tricarboxylic acid cycle.</text>
</comment>
<feature type="domain" description="2Fe-2S ferredoxin-type" evidence="12">
    <location>
        <begin position="4"/>
        <end position="89"/>
    </location>
</feature>
<keyword evidence="10 11" id="KW-0003">3Fe-4S</keyword>
<organism evidence="14 15">
    <name type="scientific">Sporolactobacillus spathodeae</name>
    <dbReference type="NCBI Taxonomy" id="1465502"/>
    <lineage>
        <taxon>Bacteria</taxon>
        <taxon>Bacillati</taxon>
        <taxon>Bacillota</taxon>
        <taxon>Bacilli</taxon>
        <taxon>Bacillales</taxon>
        <taxon>Sporolactobacillaceae</taxon>
        <taxon>Sporolactobacillus</taxon>
    </lineage>
</organism>
<dbReference type="InterPro" id="IPR017900">
    <property type="entry name" value="4Fe4S_Fe_S_CS"/>
</dbReference>
<name>A0ABS2Q8P3_9BACL</name>
<evidence type="ECO:0000256" key="7">
    <source>
        <dbReference type="ARBA" id="ARBA00023002"/>
    </source>
</evidence>
<keyword evidence="15" id="KW-1185">Reference proteome</keyword>
<keyword evidence="4" id="KW-0816">Tricarboxylic acid cycle</keyword>
<evidence type="ECO:0000313" key="14">
    <source>
        <dbReference type="EMBL" id="MBM7658021.1"/>
    </source>
</evidence>
<accession>A0ABS2Q8P3</accession>
<dbReference type="PROSITE" id="PS00197">
    <property type="entry name" value="2FE2S_FER_1"/>
    <property type="match status" value="1"/>
</dbReference>
<keyword evidence="6 11" id="KW-0479">Metal-binding</keyword>
<dbReference type="Gene3D" id="1.10.1060.10">
    <property type="entry name" value="Alpha-helical ferredoxin"/>
    <property type="match status" value="1"/>
</dbReference>
<dbReference type="Pfam" id="PF13085">
    <property type="entry name" value="Fer2_3"/>
    <property type="match status" value="1"/>
</dbReference>
<dbReference type="PROSITE" id="PS51085">
    <property type="entry name" value="2FE2S_FER_2"/>
    <property type="match status" value="1"/>
</dbReference>
<evidence type="ECO:0000256" key="3">
    <source>
        <dbReference type="ARBA" id="ARBA00022485"/>
    </source>
</evidence>
<comment type="cofactor">
    <cofactor evidence="11">
        <name>[4Fe-4S] cluster</name>
        <dbReference type="ChEBI" id="CHEBI:49883"/>
    </cofactor>
    <text evidence="11">Binds 1 [4Fe-4S] cluster.</text>
</comment>
<evidence type="ECO:0000256" key="4">
    <source>
        <dbReference type="ARBA" id="ARBA00022532"/>
    </source>
</evidence>
<protein>
    <recommendedName>
        <fullName evidence="11">Fumarate reductase iron-sulfur subunit</fullName>
        <ecNumber evidence="11">1.3.5.1</ecNumber>
    </recommendedName>
</protein>
<dbReference type="InterPro" id="IPR006058">
    <property type="entry name" value="2Fe2S_fd_BS"/>
</dbReference>
<dbReference type="PANTHER" id="PTHR11921">
    <property type="entry name" value="SUCCINATE DEHYDROGENASE IRON-SULFUR PROTEIN"/>
    <property type="match status" value="1"/>
</dbReference>
<evidence type="ECO:0000313" key="15">
    <source>
        <dbReference type="Proteomes" id="UP000823201"/>
    </source>
</evidence>
<dbReference type="GO" id="GO:0008177">
    <property type="term" value="F:succinate dehydrogenase (quinone) activity"/>
    <property type="evidence" value="ECO:0007669"/>
    <property type="project" value="UniProtKB-EC"/>
</dbReference>
<dbReference type="SUPFAM" id="SSF54292">
    <property type="entry name" value="2Fe-2S ferredoxin-like"/>
    <property type="match status" value="1"/>
</dbReference>
<dbReference type="InterPro" id="IPR025192">
    <property type="entry name" value="Succ_DH/fum_Rdtase_N"/>
</dbReference>
<evidence type="ECO:0000256" key="2">
    <source>
        <dbReference type="ARBA" id="ARBA00009433"/>
    </source>
</evidence>
<evidence type="ECO:0000256" key="11">
    <source>
        <dbReference type="RuleBase" id="RU361237"/>
    </source>
</evidence>
<keyword evidence="8 11" id="KW-0408">Iron</keyword>
<dbReference type="InterPro" id="IPR017896">
    <property type="entry name" value="4Fe4S_Fe-S-bd"/>
</dbReference>
<dbReference type="EC" id="1.3.5.1" evidence="11"/>
<dbReference type="SUPFAM" id="SSF46548">
    <property type="entry name" value="alpha-helical ferredoxin"/>
    <property type="match status" value="1"/>
</dbReference>
<evidence type="ECO:0000256" key="1">
    <source>
        <dbReference type="ARBA" id="ARBA00005163"/>
    </source>
</evidence>
<evidence type="ECO:0000256" key="9">
    <source>
        <dbReference type="ARBA" id="ARBA00023014"/>
    </source>
</evidence>
<comment type="similarity">
    <text evidence="2 11">Belongs to the succinate dehydrogenase/fumarate reductase iron-sulfur protein family.</text>
</comment>
<comment type="caution">
    <text evidence="14">The sequence shown here is derived from an EMBL/GenBank/DDBJ whole genome shotgun (WGS) entry which is preliminary data.</text>
</comment>
<keyword evidence="3 11" id="KW-0004">4Fe-4S</keyword>
<reference evidence="14 15" key="1">
    <citation type="submission" date="2021-01" db="EMBL/GenBank/DDBJ databases">
        <title>Genomic Encyclopedia of Type Strains, Phase IV (KMG-IV): sequencing the most valuable type-strain genomes for metagenomic binning, comparative biology and taxonomic classification.</title>
        <authorList>
            <person name="Goeker M."/>
        </authorList>
    </citation>
    <scope>NUCLEOTIDE SEQUENCE [LARGE SCALE GENOMIC DNA]</scope>
    <source>
        <strain evidence="14 15">DSM 100968</strain>
    </source>
</reference>
<evidence type="ECO:0000256" key="5">
    <source>
        <dbReference type="ARBA" id="ARBA00022714"/>
    </source>
</evidence>